<evidence type="ECO:0000256" key="2">
    <source>
        <dbReference type="ARBA" id="ARBA00009047"/>
    </source>
</evidence>
<dbReference type="RefSeq" id="WP_074462330.1">
    <property type="nucleotide sequence ID" value="NZ_FMUR01000009.1"/>
</dbReference>
<dbReference type="GO" id="GO:0042956">
    <property type="term" value="P:maltodextrin transmembrane transport"/>
    <property type="evidence" value="ECO:0007669"/>
    <property type="project" value="TreeGrafter"/>
</dbReference>
<evidence type="ECO:0000259" key="10">
    <source>
        <dbReference type="PROSITE" id="PS50928"/>
    </source>
</evidence>
<keyword evidence="8 9" id="KW-0472">Membrane</keyword>
<keyword evidence="6 9" id="KW-0812">Transmembrane</keyword>
<dbReference type="InterPro" id="IPR050901">
    <property type="entry name" value="BP-dep_ABC_trans_perm"/>
</dbReference>
<feature type="transmembrane region" description="Helical" evidence="9">
    <location>
        <begin position="144"/>
        <end position="163"/>
    </location>
</feature>
<evidence type="ECO:0000256" key="3">
    <source>
        <dbReference type="ARBA" id="ARBA00022448"/>
    </source>
</evidence>
<dbReference type="Pfam" id="PF00528">
    <property type="entry name" value="BPD_transp_1"/>
    <property type="match status" value="1"/>
</dbReference>
<dbReference type="Proteomes" id="UP000183047">
    <property type="component" value="Unassembled WGS sequence"/>
</dbReference>
<sequence length="282" mass="31480">MKVKRFIVSSLLHILLAFITFVWIIPIIWLVVTAFSGYKGIDISHFFPETWSVNNFATILFKPDSVVQYVTWFKNTLIIAIFTCIISTVFIFMVGYAFCCLRFPGRKQLMVFSVVLNMFPGVLSMIAVYFVLKSLGLTNSHIGMIIVYSAGSGLGFLIVKGFMDTIPISLRESARLEGANELEIMLNIILPICKPIIVYQVIASFLVPWGDFVLAKLMLNSGLSKDWTIAIGLYNMLDKSLINKYFSIFCAGGLLVSIPISILFIIMQKFYVEGVSGGAIKG</sequence>
<protein>
    <submittedName>
        <fullName evidence="11">Carbohydrate ABC transporter membrane protein 2, CUT1 family</fullName>
    </submittedName>
</protein>
<comment type="subcellular location">
    <subcellularLocation>
        <location evidence="1 9">Cell membrane</location>
        <topology evidence="1 9">Multi-pass membrane protein</topology>
    </subcellularLocation>
</comment>
<keyword evidence="7 9" id="KW-1133">Transmembrane helix</keyword>
<dbReference type="SUPFAM" id="SSF161098">
    <property type="entry name" value="MetI-like"/>
    <property type="match status" value="1"/>
</dbReference>
<evidence type="ECO:0000256" key="1">
    <source>
        <dbReference type="ARBA" id="ARBA00004651"/>
    </source>
</evidence>
<dbReference type="EMBL" id="FMUR01000009">
    <property type="protein sequence ID" value="SCY19952.1"/>
    <property type="molecule type" value="Genomic_DNA"/>
</dbReference>
<evidence type="ECO:0000256" key="9">
    <source>
        <dbReference type="RuleBase" id="RU363032"/>
    </source>
</evidence>
<dbReference type="OrthoDB" id="9794684at2"/>
<feature type="transmembrane region" description="Helical" evidence="9">
    <location>
        <begin position="111"/>
        <end position="132"/>
    </location>
</feature>
<evidence type="ECO:0000256" key="5">
    <source>
        <dbReference type="ARBA" id="ARBA00022597"/>
    </source>
</evidence>
<evidence type="ECO:0000256" key="7">
    <source>
        <dbReference type="ARBA" id="ARBA00022989"/>
    </source>
</evidence>
<dbReference type="CDD" id="cd06261">
    <property type="entry name" value="TM_PBP2"/>
    <property type="match status" value="1"/>
</dbReference>
<dbReference type="GO" id="GO:0005886">
    <property type="term" value="C:plasma membrane"/>
    <property type="evidence" value="ECO:0007669"/>
    <property type="project" value="UniProtKB-SubCell"/>
</dbReference>
<organism evidence="11 12">
    <name type="scientific">Butyrivibrio hungatei</name>
    <dbReference type="NCBI Taxonomy" id="185008"/>
    <lineage>
        <taxon>Bacteria</taxon>
        <taxon>Bacillati</taxon>
        <taxon>Bacillota</taxon>
        <taxon>Clostridia</taxon>
        <taxon>Lachnospirales</taxon>
        <taxon>Lachnospiraceae</taxon>
        <taxon>Butyrivibrio</taxon>
    </lineage>
</organism>
<keyword evidence="12" id="KW-1185">Reference proteome</keyword>
<feature type="transmembrane region" description="Helical" evidence="9">
    <location>
        <begin position="77"/>
        <end position="99"/>
    </location>
</feature>
<dbReference type="InterPro" id="IPR000515">
    <property type="entry name" value="MetI-like"/>
</dbReference>
<comment type="similarity">
    <text evidence="2">Belongs to the binding-protein-dependent transport system permease family. MalFG subfamily.</text>
</comment>
<proteinExistence type="inferred from homology"/>
<dbReference type="PROSITE" id="PS50928">
    <property type="entry name" value="ABC_TM1"/>
    <property type="match status" value="1"/>
</dbReference>
<name>A0A1G5DYY5_9FIRM</name>
<evidence type="ECO:0000313" key="11">
    <source>
        <dbReference type="EMBL" id="SCY19952.1"/>
    </source>
</evidence>
<dbReference type="InterPro" id="IPR035906">
    <property type="entry name" value="MetI-like_sf"/>
</dbReference>
<dbReference type="GO" id="GO:0015423">
    <property type="term" value="F:ABC-type maltose transporter activity"/>
    <property type="evidence" value="ECO:0007669"/>
    <property type="project" value="TreeGrafter"/>
</dbReference>
<dbReference type="Gene3D" id="1.10.3720.10">
    <property type="entry name" value="MetI-like"/>
    <property type="match status" value="1"/>
</dbReference>
<keyword evidence="4" id="KW-1003">Cell membrane</keyword>
<feature type="transmembrane region" description="Helical" evidence="9">
    <location>
        <begin position="184"/>
        <end position="209"/>
    </location>
</feature>
<evidence type="ECO:0000256" key="4">
    <source>
        <dbReference type="ARBA" id="ARBA00022475"/>
    </source>
</evidence>
<keyword evidence="3 9" id="KW-0813">Transport</keyword>
<feature type="transmembrane region" description="Helical" evidence="9">
    <location>
        <begin position="12"/>
        <end position="32"/>
    </location>
</feature>
<dbReference type="PANTHER" id="PTHR32243">
    <property type="entry name" value="MALTOSE TRANSPORT SYSTEM PERMEASE-RELATED"/>
    <property type="match status" value="1"/>
</dbReference>
<reference evidence="12" key="1">
    <citation type="submission" date="2016-10" db="EMBL/GenBank/DDBJ databases">
        <authorList>
            <person name="Varghese N."/>
            <person name="Submissions S."/>
        </authorList>
    </citation>
    <scope>NUCLEOTIDE SEQUENCE [LARGE SCALE GENOMIC DNA]</scope>
    <source>
        <strain evidence="12">XBD2006</strain>
    </source>
</reference>
<evidence type="ECO:0000256" key="8">
    <source>
        <dbReference type="ARBA" id="ARBA00023136"/>
    </source>
</evidence>
<accession>A0A1G5DYY5</accession>
<evidence type="ECO:0000256" key="6">
    <source>
        <dbReference type="ARBA" id="ARBA00022692"/>
    </source>
</evidence>
<dbReference type="PANTHER" id="PTHR32243:SF50">
    <property type="entry name" value="MALTOSE_MALTODEXTRIN TRANSPORT SYSTEM PERMEASE PROTEIN MALG"/>
    <property type="match status" value="1"/>
</dbReference>
<dbReference type="AlphaFoldDB" id="A0A1G5DYY5"/>
<feature type="transmembrane region" description="Helical" evidence="9">
    <location>
        <begin position="245"/>
        <end position="266"/>
    </location>
</feature>
<evidence type="ECO:0000313" key="12">
    <source>
        <dbReference type="Proteomes" id="UP000183047"/>
    </source>
</evidence>
<feature type="domain" description="ABC transmembrane type-1" evidence="10">
    <location>
        <begin position="73"/>
        <end position="267"/>
    </location>
</feature>
<gene>
    <name evidence="11" type="ORF">SAMN02910451_01730</name>
</gene>
<keyword evidence="5" id="KW-0762">Sugar transport</keyword>